<keyword evidence="3" id="KW-1185">Reference proteome</keyword>
<dbReference type="PANTHER" id="PTHR31876:SF26">
    <property type="entry name" value="PROTEIN LIKE COV 2"/>
    <property type="match status" value="1"/>
</dbReference>
<evidence type="ECO:0000313" key="2">
    <source>
        <dbReference type="EMBL" id="SKC89360.1"/>
    </source>
</evidence>
<dbReference type="Proteomes" id="UP000190961">
    <property type="component" value="Unassembled WGS sequence"/>
</dbReference>
<accession>A0A1T5MMA3</accession>
<dbReference type="Pfam" id="PF04367">
    <property type="entry name" value="DUF502"/>
    <property type="match status" value="1"/>
</dbReference>
<dbReference type="RefSeq" id="WP_079690323.1">
    <property type="nucleotide sequence ID" value="NZ_FUZU01000005.1"/>
</dbReference>
<feature type="transmembrane region" description="Helical" evidence="1">
    <location>
        <begin position="42"/>
        <end position="62"/>
    </location>
</feature>
<sequence>MESTFRRIIRYFFSGTLFIVPLVATVYFIFIAFSWLDSLLKLPYPGLGFLIILFAITIFGYLTTNFAFKAFTTWFDHGMNRIPLVKLIYSSLKDLLNAFVGDKKKFNKPVLVLMNEENKLYQIGFITQADLSELGLNDMVSVYLPHSYAVSGWHYIVQRNRITPLNISGPIAMKYIVSGGISGFKENF</sequence>
<dbReference type="InterPro" id="IPR007462">
    <property type="entry name" value="COV1-like"/>
</dbReference>
<organism evidence="2 3">
    <name type="scientific">Ohtaekwangia koreensis</name>
    <dbReference type="NCBI Taxonomy" id="688867"/>
    <lineage>
        <taxon>Bacteria</taxon>
        <taxon>Pseudomonadati</taxon>
        <taxon>Bacteroidota</taxon>
        <taxon>Cytophagia</taxon>
        <taxon>Cytophagales</taxon>
        <taxon>Fulvivirgaceae</taxon>
        <taxon>Ohtaekwangia</taxon>
    </lineage>
</organism>
<keyword evidence="1" id="KW-0472">Membrane</keyword>
<keyword evidence="1" id="KW-1133">Transmembrane helix</keyword>
<keyword evidence="1" id="KW-0812">Transmembrane</keyword>
<dbReference type="PANTHER" id="PTHR31876">
    <property type="entry name" value="COV-LIKE PROTEIN 1"/>
    <property type="match status" value="1"/>
</dbReference>
<feature type="transmembrane region" description="Helical" evidence="1">
    <location>
        <begin position="12"/>
        <end position="36"/>
    </location>
</feature>
<dbReference type="AlphaFoldDB" id="A0A1T5MMA3"/>
<evidence type="ECO:0000256" key="1">
    <source>
        <dbReference type="SAM" id="Phobius"/>
    </source>
</evidence>
<evidence type="ECO:0000313" key="3">
    <source>
        <dbReference type="Proteomes" id="UP000190961"/>
    </source>
</evidence>
<proteinExistence type="predicted"/>
<dbReference type="EMBL" id="FUZU01000005">
    <property type="protein sequence ID" value="SKC89360.1"/>
    <property type="molecule type" value="Genomic_DNA"/>
</dbReference>
<protein>
    <submittedName>
        <fullName evidence="2">Uncharacterized membrane protein</fullName>
    </submittedName>
</protein>
<gene>
    <name evidence="2" type="ORF">SAMN05660236_5829</name>
</gene>
<dbReference type="OrthoDB" id="9789516at2"/>
<name>A0A1T5MMA3_9BACT</name>
<reference evidence="2 3" key="1">
    <citation type="submission" date="2017-02" db="EMBL/GenBank/DDBJ databases">
        <authorList>
            <person name="Peterson S.W."/>
        </authorList>
    </citation>
    <scope>NUCLEOTIDE SEQUENCE [LARGE SCALE GENOMIC DNA]</scope>
    <source>
        <strain evidence="2 3">DSM 25262</strain>
    </source>
</reference>